<reference evidence="2" key="1">
    <citation type="submission" date="2021-06" db="EMBL/GenBank/DDBJ databases">
        <authorList>
            <person name="Kallberg Y."/>
            <person name="Tangrot J."/>
            <person name="Rosling A."/>
        </authorList>
    </citation>
    <scope>NUCLEOTIDE SEQUENCE</scope>
    <source>
        <strain evidence="2">FL966</strain>
    </source>
</reference>
<protein>
    <submittedName>
        <fullName evidence="2">8177_t:CDS:1</fullName>
    </submittedName>
</protein>
<evidence type="ECO:0000313" key="3">
    <source>
        <dbReference type="Proteomes" id="UP000789759"/>
    </source>
</evidence>
<name>A0A9N9F124_9GLOM</name>
<dbReference type="EMBL" id="CAJVQA010001062">
    <property type="protein sequence ID" value="CAG8500988.1"/>
    <property type="molecule type" value="Genomic_DNA"/>
</dbReference>
<dbReference type="Proteomes" id="UP000789759">
    <property type="component" value="Unassembled WGS sequence"/>
</dbReference>
<accession>A0A9N9F124</accession>
<gene>
    <name evidence="2" type="ORF">CPELLU_LOCUS2447</name>
</gene>
<comment type="caution">
    <text evidence="2">The sequence shown here is derived from an EMBL/GenBank/DDBJ whole genome shotgun (WGS) entry which is preliminary data.</text>
</comment>
<dbReference type="AlphaFoldDB" id="A0A9N9F124"/>
<evidence type="ECO:0000256" key="1">
    <source>
        <dbReference type="SAM" id="MobiDB-lite"/>
    </source>
</evidence>
<sequence>MDDSSKMSKDNKDDSPKMNGNNEEYDICLRIGWDCEQDSSPNRENYNEILRVNVTNISVHLNNYTIKVELLKTAKFFGLKIDQKLDWLACRSVIEYIGLLLYDHAIIQFYGWTLRPDIKCYVTDTTDKTDTTDEADVADKIPIVIGVIKDEQIKDDMLKEVENDFVCLLDQNEKDDENSIIEILKGFIPMILDLKGKSQNYNADSLY</sequence>
<feature type="region of interest" description="Disordered" evidence="1">
    <location>
        <begin position="1"/>
        <end position="21"/>
    </location>
</feature>
<feature type="compositionally biased region" description="Basic and acidic residues" evidence="1">
    <location>
        <begin position="1"/>
        <end position="16"/>
    </location>
</feature>
<proteinExistence type="predicted"/>
<organism evidence="2 3">
    <name type="scientific">Cetraspora pellucida</name>
    <dbReference type="NCBI Taxonomy" id="1433469"/>
    <lineage>
        <taxon>Eukaryota</taxon>
        <taxon>Fungi</taxon>
        <taxon>Fungi incertae sedis</taxon>
        <taxon>Mucoromycota</taxon>
        <taxon>Glomeromycotina</taxon>
        <taxon>Glomeromycetes</taxon>
        <taxon>Diversisporales</taxon>
        <taxon>Gigasporaceae</taxon>
        <taxon>Cetraspora</taxon>
    </lineage>
</organism>
<evidence type="ECO:0000313" key="2">
    <source>
        <dbReference type="EMBL" id="CAG8500988.1"/>
    </source>
</evidence>
<keyword evidence="3" id="KW-1185">Reference proteome</keyword>